<evidence type="ECO:0000256" key="2">
    <source>
        <dbReference type="ARBA" id="ARBA00022559"/>
    </source>
</evidence>
<accession>A0A7G5C1P4</accession>
<keyword evidence="4" id="KW-0560">Oxidoreductase</keyword>
<comment type="similarity">
    <text evidence="1">Belongs to the peroxiredoxin family. AhpC/Prx1 subfamily.</text>
</comment>
<dbReference type="AlphaFoldDB" id="A0A7G5C1P4"/>
<dbReference type="KEGG" id="cchl:FPL14_19520"/>
<keyword evidence="5" id="KW-1015">Disulfide bond</keyword>
<name>A0A7G5C1P4_9BACL</name>
<dbReference type="GO" id="GO:0033554">
    <property type="term" value="P:cellular response to stress"/>
    <property type="evidence" value="ECO:0007669"/>
    <property type="project" value="TreeGrafter"/>
</dbReference>
<dbReference type="GO" id="GO:0005829">
    <property type="term" value="C:cytosol"/>
    <property type="evidence" value="ECO:0007669"/>
    <property type="project" value="TreeGrafter"/>
</dbReference>
<dbReference type="SUPFAM" id="SSF52833">
    <property type="entry name" value="Thioredoxin-like"/>
    <property type="match status" value="1"/>
</dbReference>
<evidence type="ECO:0000256" key="6">
    <source>
        <dbReference type="ARBA" id="ARBA00023284"/>
    </source>
</evidence>
<sequence length="186" mass="20848">MIETTIVKTAKIGEPAPSFNLPSTKNLDTLSENLSLEEYRGRWVMLFFWPYDFTTVCPTEIMAFNESVGTFRDLKCDIIGASVDSVYTHKAWMNTPRDQGGIGLIRYPMVSDFTKETARAYGVLDEKTGAAHRGLFIIDPEGIIRYQVVTDMNVGRSVEETIRILEALQSGGLCPINWRKGDKTLG</sequence>
<dbReference type="InterPro" id="IPR000866">
    <property type="entry name" value="AhpC/TSA"/>
</dbReference>
<dbReference type="GO" id="GO:0045454">
    <property type="term" value="P:cell redox homeostasis"/>
    <property type="evidence" value="ECO:0007669"/>
    <property type="project" value="TreeGrafter"/>
</dbReference>
<dbReference type="GO" id="GO:0006979">
    <property type="term" value="P:response to oxidative stress"/>
    <property type="evidence" value="ECO:0007669"/>
    <property type="project" value="TreeGrafter"/>
</dbReference>
<dbReference type="PROSITE" id="PS51352">
    <property type="entry name" value="THIOREDOXIN_2"/>
    <property type="match status" value="1"/>
</dbReference>
<feature type="active site" description="Cysteine sulfenic acid (-SOH) intermediate; for peroxidase activity" evidence="7">
    <location>
        <position position="57"/>
    </location>
</feature>
<dbReference type="PANTHER" id="PTHR10681">
    <property type="entry name" value="THIOREDOXIN PEROXIDASE"/>
    <property type="match status" value="1"/>
</dbReference>
<evidence type="ECO:0000256" key="7">
    <source>
        <dbReference type="PIRSR" id="PIRSR000239-1"/>
    </source>
</evidence>
<keyword evidence="10" id="KW-1185">Reference proteome</keyword>
<reference evidence="9 10" key="1">
    <citation type="submission" date="2019-07" db="EMBL/GenBank/DDBJ databases">
        <authorList>
            <person name="Kim J.K."/>
            <person name="Cheong H.-M."/>
            <person name="Choi Y."/>
            <person name="Hwang K.J."/>
            <person name="Lee S."/>
            <person name="Choi C."/>
        </authorList>
    </citation>
    <scope>NUCLEOTIDE SEQUENCE [LARGE SCALE GENOMIC DNA]</scope>
    <source>
        <strain evidence="9 10">KS 22</strain>
    </source>
</reference>
<protein>
    <submittedName>
        <fullName evidence="9">Peroxiredoxin</fullName>
    </submittedName>
</protein>
<dbReference type="PANTHER" id="PTHR10681:SF121">
    <property type="entry name" value="ALKYL HYDROPEROXIDE REDUCTASE C"/>
    <property type="match status" value="1"/>
</dbReference>
<evidence type="ECO:0000256" key="4">
    <source>
        <dbReference type="ARBA" id="ARBA00023002"/>
    </source>
</evidence>
<keyword evidence="3" id="KW-0049">Antioxidant</keyword>
<dbReference type="InterPro" id="IPR013766">
    <property type="entry name" value="Thioredoxin_domain"/>
</dbReference>
<evidence type="ECO:0000256" key="1">
    <source>
        <dbReference type="ARBA" id="ARBA00009796"/>
    </source>
</evidence>
<gene>
    <name evidence="9" type="ORF">FPL14_19520</name>
</gene>
<evidence type="ECO:0000256" key="5">
    <source>
        <dbReference type="ARBA" id="ARBA00023157"/>
    </source>
</evidence>
<dbReference type="GO" id="GO:0008379">
    <property type="term" value="F:thioredoxin peroxidase activity"/>
    <property type="evidence" value="ECO:0007669"/>
    <property type="project" value="TreeGrafter"/>
</dbReference>
<evidence type="ECO:0000256" key="3">
    <source>
        <dbReference type="ARBA" id="ARBA00022862"/>
    </source>
</evidence>
<dbReference type="CDD" id="cd03015">
    <property type="entry name" value="PRX_Typ2cys"/>
    <property type="match status" value="1"/>
</dbReference>
<keyword evidence="2" id="KW-0575">Peroxidase</keyword>
<dbReference type="Proteomes" id="UP000515679">
    <property type="component" value="Chromosome"/>
</dbReference>
<dbReference type="Pfam" id="PF00578">
    <property type="entry name" value="AhpC-TSA"/>
    <property type="match status" value="1"/>
</dbReference>
<proteinExistence type="inferred from homology"/>
<evidence type="ECO:0000259" key="8">
    <source>
        <dbReference type="PROSITE" id="PS51352"/>
    </source>
</evidence>
<dbReference type="InterPro" id="IPR024706">
    <property type="entry name" value="Peroxiredoxin_AhpC-typ"/>
</dbReference>
<organism evidence="9 10">
    <name type="scientific">Cohnella cholangitidis</name>
    <dbReference type="NCBI Taxonomy" id="2598458"/>
    <lineage>
        <taxon>Bacteria</taxon>
        <taxon>Bacillati</taxon>
        <taxon>Bacillota</taxon>
        <taxon>Bacilli</taxon>
        <taxon>Bacillales</taxon>
        <taxon>Paenibacillaceae</taxon>
        <taxon>Cohnella</taxon>
    </lineage>
</organism>
<dbReference type="Gene3D" id="3.40.30.10">
    <property type="entry name" value="Glutaredoxin"/>
    <property type="match status" value="1"/>
</dbReference>
<dbReference type="InterPro" id="IPR050217">
    <property type="entry name" value="Peroxiredoxin"/>
</dbReference>
<feature type="domain" description="Thioredoxin" evidence="8">
    <location>
        <begin position="10"/>
        <end position="170"/>
    </location>
</feature>
<dbReference type="GO" id="GO:0042744">
    <property type="term" value="P:hydrogen peroxide catabolic process"/>
    <property type="evidence" value="ECO:0007669"/>
    <property type="project" value="TreeGrafter"/>
</dbReference>
<keyword evidence="6" id="KW-0676">Redox-active center</keyword>
<evidence type="ECO:0000313" key="10">
    <source>
        <dbReference type="Proteomes" id="UP000515679"/>
    </source>
</evidence>
<dbReference type="RefSeq" id="WP_182299362.1">
    <property type="nucleotide sequence ID" value="NZ_CP041969.1"/>
</dbReference>
<dbReference type="InterPro" id="IPR036249">
    <property type="entry name" value="Thioredoxin-like_sf"/>
</dbReference>
<dbReference type="PIRSF" id="PIRSF000239">
    <property type="entry name" value="AHPC"/>
    <property type="match status" value="1"/>
</dbReference>
<evidence type="ECO:0000313" key="9">
    <source>
        <dbReference type="EMBL" id="QMV43128.1"/>
    </source>
</evidence>
<dbReference type="EMBL" id="CP041969">
    <property type="protein sequence ID" value="QMV43128.1"/>
    <property type="molecule type" value="Genomic_DNA"/>
</dbReference>